<evidence type="ECO:0000313" key="2">
    <source>
        <dbReference type="EMBL" id="KUM46840.1"/>
    </source>
</evidence>
<protein>
    <submittedName>
        <fullName evidence="2">Uncharacterized protein</fullName>
    </submittedName>
</protein>
<name>A0A101LWY1_PICGL</name>
<dbReference type="AlphaFoldDB" id="A0A101LWY1"/>
<feature type="transmembrane region" description="Helical" evidence="1">
    <location>
        <begin position="57"/>
        <end position="74"/>
    </location>
</feature>
<reference evidence="2" key="1">
    <citation type="journal article" date="2015" name="Genome Biol. Evol.">
        <title>Organellar Genomes of White Spruce (Picea glauca): Assembly and Annotation.</title>
        <authorList>
            <person name="Jackman S.D."/>
            <person name="Warren R.L."/>
            <person name="Gibb E.A."/>
            <person name="Vandervalk B.P."/>
            <person name="Mohamadi H."/>
            <person name="Chu J."/>
            <person name="Raymond A."/>
            <person name="Pleasance S."/>
            <person name="Coope R."/>
            <person name="Wildung M.R."/>
            <person name="Ritland C.E."/>
            <person name="Bousquet J."/>
            <person name="Jones S.J."/>
            <person name="Bohlmann J."/>
            <person name="Birol I."/>
        </authorList>
    </citation>
    <scope>NUCLEOTIDE SEQUENCE [LARGE SCALE GENOMIC DNA]</scope>
    <source>
        <tissue evidence="2">Flushing bud</tissue>
    </source>
</reference>
<evidence type="ECO:0000256" key="1">
    <source>
        <dbReference type="SAM" id="Phobius"/>
    </source>
</evidence>
<keyword evidence="1" id="KW-1133">Transmembrane helix</keyword>
<keyword evidence="1" id="KW-0472">Membrane</keyword>
<geneLocation type="mitochondrion" evidence="2"/>
<gene>
    <name evidence="2" type="ORF">ABT39_MTgene6295</name>
</gene>
<dbReference type="EMBL" id="LKAM01000009">
    <property type="protein sequence ID" value="KUM46840.1"/>
    <property type="molecule type" value="Genomic_DNA"/>
</dbReference>
<proteinExistence type="predicted"/>
<comment type="caution">
    <text evidence="2">The sequence shown here is derived from an EMBL/GenBank/DDBJ whole genome shotgun (WGS) entry which is preliminary data.</text>
</comment>
<accession>A0A101LWY1</accession>
<organism evidence="2">
    <name type="scientific">Picea glauca</name>
    <name type="common">White spruce</name>
    <name type="synonym">Pinus glauca</name>
    <dbReference type="NCBI Taxonomy" id="3330"/>
    <lineage>
        <taxon>Eukaryota</taxon>
        <taxon>Viridiplantae</taxon>
        <taxon>Streptophyta</taxon>
        <taxon>Embryophyta</taxon>
        <taxon>Tracheophyta</taxon>
        <taxon>Spermatophyta</taxon>
        <taxon>Pinopsida</taxon>
        <taxon>Pinidae</taxon>
        <taxon>Conifers I</taxon>
        <taxon>Pinales</taxon>
        <taxon>Pinaceae</taxon>
        <taxon>Picea</taxon>
    </lineage>
</organism>
<keyword evidence="2" id="KW-0496">Mitochondrion</keyword>
<keyword evidence="1" id="KW-0812">Transmembrane</keyword>
<sequence length="111" mass="13095">MRYVEVLSCHQCHSPMTYYWRNWCNRNGEDFICQASLLEGILDFCCVYFNISKGEVVNLWIVLLWEAPIVIAGIRRYILVLMFRPTISVQTHHSMLVKTHHTIDVQTHHFG</sequence>